<evidence type="ECO:0000313" key="4">
    <source>
        <dbReference type="EMBL" id="MFD1143582.1"/>
    </source>
</evidence>
<dbReference type="RefSeq" id="WP_379884455.1">
    <property type="nucleotide sequence ID" value="NZ_JBHTLP010000016.1"/>
</dbReference>
<dbReference type="CDD" id="cd00413">
    <property type="entry name" value="Glyco_hydrolase_16"/>
    <property type="match status" value="1"/>
</dbReference>
<dbReference type="InterPro" id="IPR013320">
    <property type="entry name" value="ConA-like_dom_sf"/>
</dbReference>
<comment type="similarity">
    <text evidence="1">Belongs to the glycosyl hydrolase 16 family.</text>
</comment>
<reference evidence="5" key="1">
    <citation type="journal article" date="2019" name="Int. J. Syst. Evol. Microbiol.">
        <title>The Global Catalogue of Microorganisms (GCM) 10K type strain sequencing project: providing services to taxonomists for standard genome sequencing and annotation.</title>
        <authorList>
            <consortium name="The Broad Institute Genomics Platform"/>
            <consortium name="The Broad Institute Genome Sequencing Center for Infectious Disease"/>
            <person name="Wu L."/>
            <person name="Ma J."/>
        </authorList>
    </citation>
    <scope>NUCLEOTIDE SEQUENCE [LARGE SCALE GENOMIC DNA]</scope>
    <source>
        <strain evidence="5">CCUG 55608</strain>
    </source>
</reference>
<feature type="signal peptide" evidence="2">
    <location>
        <begin position="1"/>
        <end position="17"/>
    </location>
</feature>
<keyword evidence="5" id="KW-1185">Reference proteome</keyword>
<accession>A0ABW3Q8C7</accession>
<dbReference type="Proteomes" id="UP001597116">
    <property type="component" value="Unassembled WGS sequence"/>
</dbReference>
<dbReference type="EMBL" id="JBHTLP010000016">
    <property type="protein sequence ID" value="MFD1143582.1"/>
    <property type="molecule type" value="Genomic_DNA"/>
</dbReference>
<evidence type="ECO:0000256" key="2">
    <source>
        <dbReference type="SAM" id="SignalP"/>
    </source>
</evidence>
<dbReference type="GO" id="GO:0016787">
    <property type="term" value="F:hydrolase activity"/>
    <property type="evidence" value="ECO:0007669"/>
    <property type="project" value="UniProtKB-KW"/>
</dbReference>
<sequence length="292" mass="32536">MKNLLLLLALVCFSARSQPRPVHKAFKESFTTPTSPYFSYGSTGQNLPFKSAQGVASPTEPNTTILSFRINPAEAAGAGKGPEIISTKFTHFGTYSARIKVPAVTTIQPNVGAVVGYFTYHADSTAGLSEIDIEWLIADPTLIYIGTWTGQAGALQRIGRTINLAKGIIYTTEQKINYDGTPTLLTGGQNQPKTLPPLPGYDASSQFYTYGFDWHPDRLRWWMLHPTTGAKIVLWDYQGSSLGIPQHASRYRMNFWHTDNWSVETNPLSTEAPKNPYQLEVDWMEYQPLKRP</sequence>
<keyword evidence="2" id="KW-0732">Signal</keyword>
<protein>
    <submittedName>
        <fullName evidence="4">Glycoside hydrolase family 16 protein</fullName>
    </submittedName>
</protein>
<organism evidence="4 5">
    <name type="scientific">Larkinella insperata</name>
    <dbReference type="NCBI Taxonomy" id="332158"/>
    <lineage>
        <taxon>Bacteria</taxon>
        <taxon>Pseudomonadati</taxon>
        <taxon>Bacteroidota</taxon>
        <taxon>Cytophagia</taxon>
        <taxon>Cytophagales</taxon>
        <taxon>Spirosomataceae</taxon>
        <taxon>Larkinella</taxon>
    </lineage>
</organism>
<gene>
    <name evidence="4" type="ORF">ACFQ4C_20815</name>
</gene>
<proteinExistence type="inferred from homology"/>
<evidence type="ECO:0000259" key="3">
    <source>
        <dbReference type="PROSITE" id="PS51762"/>
    </source>
</evidence>
<comment type="caution">
    <text evidence="4">The sequence shown here is derived from an EMBL/GenBank/DDBJ whole genome shotgun (WGS) entry which is preliminary data.</text>
</comment>
<feature type="domain" description="GH16" evidence="3">
    <location>
        <begin position="13"/>
        <end position="292"/>
    </location>
</feature>
<feature type="chain" id="PRO_5046243546" evidence="2">
    <location>
        <begin position="18"/>
        <end position="292"/>
    </location>
</feature>
<dbReference type="Gene3D" id="2.60.120.200">
    <property type="match status" value="1"/>
</dbReference>
<evidence type="ECO:0000256" key="1">
    <source>
        <dbReference type="ARBA" id="ARBA00006865"/>
    </source>
</evidence>
<dbReference type="PROSITE" id="PS51762">
    <property type="entry name" value="GH16_2"/>
    <property type="match status" value="1"/>
</dbReference>
<name>A0ABW3Q8C7_9BACT</name>
<dbReference type="SUPFAM" id="SSF49899">
    <property type="entry name" value="Concanavalin A-like lectins/glucanases"/>
    <property type="match status" value="1"/>
</dbReference>
<dbReference type="InterPro" id="IPR000757">
    <property type="entry name" value="Beta-glucanase-like"/>
</dbReference>
<keyword evidence="4" id="KW-0378">Hydrolase</keyword>
<evidence type="ECO:0000313" key="5">
    <source>
        <dbReference type="Proteomes" id="UP001597116"/>
    </source>
</evidence>